<dbReference type="Proteomes" id="UP000604825">
    <property type="component" value="Unassembled WGS sequence"/>
</dbReference>
<evidence type="ECO:0000313" key="1">
    <source>
        <dbReference type="EMBL" id="CAD6273191.1"/>
    </source>
</evidence>
<evidence type="ECO:0000313" key="2">
    <source>
        <dbReference type="Proteomes" id="UP000604825"/>
    </source>
</evidence>
<protein>
    <submittedName>
        <fullName evidence="1">Uncharacterized protein</fullName>
    </submittedName>
</protein>
<reference evidence="1" key="1">
    <citation type="submission" date="2020-10" db="EMBL/GenBank/DDBJ databases">
        <authorList>
            <person name="Han B."/>
            <person name="Lu T."/>
            <person name="Zhao Q."/>
            <person name="Huang X."/>
            <person name="Zhao Y."/>
        </authorList>
    </citation>
    <scope>NUCLEOTIDE SEQUENCE</scope>
</reference>
<proteinExistence type="predicted"/>
<sequence length="70" mass="6865">MDGGLLGPEGGILLHGGVGGDLLCPEGGDFLCPEGGDLLGPQGGMLHCGGIATKGGGWLGPPEGWYSSSW</sequence>
<gene>
    <name evidence="1" type="ORF">NCGR_LOCUS56458</name>
</gene>
<name>A0A811RTA2_9POAL</name>
<keyword evidence="2" id="KW-1185">Reference proteome</keyword>
<accession>A0A811RTA2</accession>
<dbReference type="AlphaFoldDB" id="A0A811RTA2"/>
<dbReference type="EMBL" id="CAJGYO010000016">
    <property type="protein sequence ID" value="CAD6273191.1"/>
    <property type="molecule type" value="Genomic_DNA"/>
</dbReference>
<organism evidence="1 2">
    <name type="scientific">Miscanthus lutarioriparius</name>
    <dbReference type="NCBI Taxonomy" id="422564"/>
    <lineage>
        <taxon>Eukaryota</taxon>
        <taxon>Viridiplantae</taxon>
        <taxon>Streptophyta</taxon>
        <taxon>Embryophyta</taxon>
        <taxon>Tracheophyta</taxon>
        <taxon>Spermatophyta</taxon>
        <taxon>Magnoliopsida</taxon>
        <taxon>Liliopsida</taxon>
        <taxon>Poales</taxon>
        <taxon>Poaceae</taxon>
        <taxon>PACMAD clade</taxon>
        <taxon>Panicoideae</taxon>
        <taxon>Andropogonodae</taxon>
        <taxon>Andropogoneae</taxon>
        <taxon>Saccharinae</taxon>
        <taxon>Miscanthus</taxon>
    </lineage>
</organism>
<comment type="caution">
    <text evidence="1">The sequence shown here is derived from an EMBL/GenBank/DDBJ whole genome shotgun (WGS) entry which is preliminary data.</text>
</comment>